<name>A0A932M2A8_UNCTE</name>
<dbReference type="InterPro" id="IPR008979">
    <property type="entry name" value="Galactose-bd-like_sf"/>
</dbReference>
<dbReference type="InterPro" id="IPR013736">
    <property type="entry name" value="Xaa-Pro_dipept_C"/>
</dbReference>
<evidence type="ECO:0000313" key="2">
    <source>
        <dbReference type="EMBL" id="MBI3016330.1"/>
    </source>
</evidence>
<reference evidence="2" key="1">
    <citation type="submission" date="2020-07" db="EMBL/GenBank/DDBJ databases">
        <title>Huge and variable diversity of episymbiotic CPR bacteria and DPANN archaea in groundwater ecosystems.</title>
        <authorList>
            <person name="He C.Y."/>
            <person name="Keren R."/>
            <person name="Whittaker M."/>
            <person name="Farag I.F."/>
            <person name="Doudna J."/>
            <person name="Cate J.H.D."/>
            <person name="Banfield J.F."/>
        </authorList>
    </citation>
    <scope>NUCLEOTIDE SEQUENCE</scope>
    <source>
        <strain evidence="2">NC_groundwater_717_Ag_S-0.2um_59_8</strain>
    </source>
</reference>
<dbReference type="InterPro" id="IPR029058">
    <property type="entry name" value="AB_hydrolase_fold"/>
</dbReference>
<dbReference type="Gene3D" id="2.60.120.260">
    <property type="entry name" value="Galactose-binding domain-like"/>
    <property type="match status" value="1"/>
</dbReference>
<dbReference type="Gene3D" id="3.40.50.1820">
    <property type="entry name" value="alpha/beta hydrolase"/>
    <property type="match status" value="1"/>
</dbReference>
<dbReference type="SUPFAM" id="SSF53474">
    <property type="entry name" value="alpha/beta-Hydrolases"/>
    <property type="match status" value="1"/>
</dbReference>
<evidence type="ECO:0000313" key="3">
    <source>
        <dbReference type="Proteomes" id="UP000741360"/>
    </source>
</evidence>
<dbReference type="EMBL" id="JACPSX010000289">
    <property type="protein sequence ID" value="MBI3016330.1"/>
    <property type="molecule type" value="Genomic_DNA"/>
</dbReference>
<dbReference type="SUPFAM" id="SSF49785">
    <property type="entry name" value="Galactose-binding domain-like"/>
    <property type="match status" value="1"/>
</dbReference>
<feature type="domain" description="Xaa-Pro dipeptidyl-peptidase C-terminal" evidence="1">
    <location>
        <begin position="132"/>
        <end position="358"/>
    </location>
</feature>
<accession>A0A932M2A8</accession>
<gene>
    <name evidence="2" type="ORF">HYY65_14990</name>
</gene>
<protein>
    <recommendedName>
        <fullName evidence="1">Xaa-Pro dipeptidyl-peptidase C-terminal domain-containing protein</fullName>
    </recommendedName>
</protein>
<proteinExistence type="predicted"/>
<dbReference type="GO" id="GO:0008239">
    <property type="term" value="F:dipeptidyl-peptidase activity"/>
    <property type="evidence" value="ECO:0007669"/>
    <property type="project" value="InterPro"/>
</dbReference>
<dbReference type="Pfam" id="PF08530">
    <property type="entry name" value="PepX_C"/>
    <property type="match status" value="1"/>
</dbReference>
<comment type="caution">
    <text evidence="2">The sequence shown here is derived from an EMBL/GenBank/DDBJ whole genome shotgun (WGS) entry which is preliminary data.</text>
</comment>
<dbReference type="AlphaFoldDB" id="A0A932M2A8"/>
<sequence length="364" mass="42343">MSIGTMRPLTFNYYSEEEIRRRVEALMKTPEIQDSPFLYIHLKYPEKSPLIFDFLIEPNDGPYYWERSAYRRFDRIKIPVLLMVRWSAWDIHLPGAFQAWEGLDTIKKMIIFDSLEATGPRRPWRDHQDIILRWYDHWLKGNDTGMMDEPPIRILVKGTNEWRDEHEWPLQRTQWTRFWLQPGGGLSTTPGGEDKQTFTNDPFLLPGKTSPCVKFSTPALDSELEITGPAALYLFASIDRPEAAWIVNVKDQAPDGSTRMVTKGWLRASHRKLDPSRSKPYKPYHPHDENVPVPVNEVVEYAIELRDMSMVFQKGHRLVLEIRAQDALVEEPIWYHQTSALVTNHTVHCGGAHASYLLLPVIPR</sequence>
<organism evidence="2 3">
    <name type="scientific">Tectimicrobiota bacterium</name>
    <dbReference type="NCBI Taxonomy" id="2528274"/>
    <lineage>
        <taxon>Bacteria</taxon>
        <taxon>Pseudomonadati</taxon>
        <taxon>Nitrospinota/Tectimicrobiota group</taxon>
        <taxon>Candidatus Tectimicrobiota</taxon>
    </lineage>
</organism>
<dbReference type="Proteomes" id="UP000741360">
    <property type="component" value="Unassembled WGS sequence"/>
</dbReference>
<dbReference type="SMART" id="SM00939">
    <property type="entry name" value="PepX_C"/>
    <property type="match status" value="1"/>
</dbReference>
<evidence type="ECO:0000259" key="1">
    <source>
        <dbReference type="SMART" id="SM00939"/>
    </source>
</evidence>